<keyword evidence="1" id="KW-0472">Membrane</keyword>
<sequence length="83" mass="9745">MSETAPDSAEIIAELYVDLVEQTMIYAMCALATYEYIITFNQERTMIWRRKWSMVTWIFMANRYLLMSSTIWDVAPSTAELFA</sequence>
<dbReference type="EMBL" id="MLYV02000910">
    <property type="protein sequence ID" value="PSR75263.1"/>
    <property type="molecule type" value="Genomic_DNA"/>
</dbReference>
<dbReference type="Pfam" id="PF20151">
    <property type="entry name" value="DUF6533"/>
    <property type="match status" value="1"/>
</dbReference>
<dbReference type="OrthoDB" id="2745134at2759"/>
<feature type="transmembrane region" description="Helical" evidence="1">
    <location>
        <begin position="23"/>
        <end position="40"/>
    </location>
</feature>
<evidence type="ECO:0000313" key="4">
    <source>
        <dbReference type="Proteomes" id="UP000186601"/>
    </source>
</evidence>
<dbReference type="Proteomes" id="UP000186601">
    <property type="component" value="Unassembled WGS sequence"/>
</dbReference>
<keyword evidence="1" id="KW-1133">Transmembrane helix</keyword>
<reference evidence="3 4" key="1">
    <citation type="submission" date="2018-02" db="EMBL/GenBank/DDBJ databases">
        <title>Genome sequence of the basidiomycete white-rot fungus Phlebia centrifuga.</title>
        <authorList>
            <person name="Granchi Z."/>
            <person name="Peng M."/>
            <person name="de Vries R.P."/>
            <person name="Hilden K."/>
            <person name="Makela M.R."/>
            <person name="Grigoriev I."/>
            <person name="Riley R."/>
        </authorList>
    </citation>
    <scope>NUCLEOTIDE SEQUENCE [LARGE SCALE GENOMIC DNA]</scope>
    <source>
        <strain evidence="3 4">FBCC195</strain>
    </source>
</reference>
<keyword evidence="4" id="KW-1185">Reference proteome</keyword>
<gene>
    <name evidence="3" type="ORF">PHLCEN_2v9229</name>
</gene>
<evidence type="ECO:0000313" key="3">
    <source>
        <dbReference type="EMBL" id="PSR75263.1"/>
    </source>
</evidence>
<evidence type="ECO:0000256" key="1">
    <source>
        <dbReference type="SAM" id="Phobius"/>
    </source>
</evidence>
<organism evidence="3 4">
    <name type="scientific">Hermanssonia centrifuga</name>
    <dbReference type="NCBI Taxonomy" id="98765"/>
    <lineage>
        <taxon>Eukaryota</taxon>
        <taxon>Fungi</taxon>
        <taxon>Dikarya</taxon>
        <taxon>Basidiomycota</taxon>
        <taxon>Agaricomycotina</taxon>
        <taxon>Agaricomycetes</taxon>
        <taxon>Polyporales</taxon>
        <taxon>Meruliaceae</taxon>
        <taxon>Hermanssonia</taxon>
    </lineage>
</organism>
<dbReference type="AlphaFoldDB" id="A0A2R6NS46"/>
<accession>A0A2R6NS46</accession>
<proteinExistence type="predicted"/>
<protein>
    <recommendedName>
        <fullName evidence="2">DUF6533 domain-containing protein</fullName>
    </recommendedName>
</protein>
<comment type="caution">
    <text evidence="3">The sequence shown here is derived from an EMBL/GenBank/DDBJ whole genome shotgun (WGS) entry which is preliminary data.</text>
</comment>
<evidence type="ECO:0000259" key="2">
    <source>
        <dbReference type="Pfam" id="PF20151"/>
    </source>
</evidence>
<name>A0A2R6NS46_9APHY</name>
<keyword evidence="1" id="KW-0812">Transmembrane</keyword>
<feature type="domain" description="DUF6533" evidence="2">
    <location>
        <begin position="27"/>
        <end position="65"/>
    </location>
</feature>
<dbReference type="InterPro" id="IPR045340">
    <property type="entry name" value="DUF6533"/>
</dbReference>